<dbReference type="SMART" id="SM00052">
    <property type="entry name" value="EAL"/>
    <property type="match status" value="1"/>
</dbReference>
<dbReference type="EC" id="3.1.4.52" evidence="4"/>
<proteinExistence type="predicted"/>
<accession>A0A1Y5TJX1</accession>
<dbReference type="PANTHER" id="PTHR33121:SF70">
    <property type="entry name" value="SIGNALING PROTEIN YKOW"/>
    <property type="match status" value="1"/>
</dbReference>
<dbReference type="SMART" id="SM00267">
    <property type="entry name" value="GGDEF"/>
    <property type="match status" value="1"/>
</dbReference>
<name>A0A1Y5TJX1_9RHOB</name>
<dbReference type="InterPro" id="IPR050706">
    <property type="entry name" value="Cyclic-di-GMP_PDE-like"/>
</dbReference>
<dbReference type="InterPro" id="IPR035919">
    <property type="entry name" value="EAL_sf"/>
</dbReference>
<dbReference type="PROSITE" id="PS50887">
    <property type="entry name" value="GGDEF"/>
    <property type="match status" value="1"/>
</dbReference>
<dbReference type="EMBL" id="FWFS01000011">
    <property type="protein sequence ID" value="SLN63689.1"/>
    <property type="molecule type" value="Genomic_DNA"/>
</dbReference>
<gene>
    <name evidence="4" type="primary">gmr_2</name>
    <name evidence="4" type="ORF">AQS8620_02913</name>
</gene>
<feature type="region of interest" description="Disordered" evidence="1">
    <location>
        <begin position="1"/>
        <end position="52"/>
    </location>
</feature>
<dbReference type="NCBIfam" id="TIGR00254">
    <property type="entry name" value="GGDEF"/>
    <property type="match status" value="1"/>
</dbReference>
<feature type="compositionally biased region" description="Acidic residues" evidence="1">
    <location>
        <begin position="1"/>
        <end position="10"/>
    </location>
</feature>
<dbReference type="Proteomes" id="UP000193862">
    <property type="component" value="Unassembled WGS sequence"/>
</dbReference>
<dbReference type="CDD" id="cd01949">
    <property type="entry name" value="GGDEF"/>
    <property type="match status" value="1"/>
</dbReference>
<evidence type="ECO:0000313" key="5">
    <source>
        <dbReference type="Proteomes" id="UP000193862"/>
    </source>
</evidence>
<dbReference type="InterPro" id="IPR029787">
    <property type="entry name" value="Nucleotide_cyclase"/>
</dbReference>
<dbReference type="AlphaFoldDB" id="A0A1Y5TJX1"/>
<keyword evidence="5" id="KW-1185">Reference proteome</keyword>
<evidence type="ECO:0000259" key="3">
    <source>
        <dbReference type="PROSITE" id="PS50887"/>
    </source>
</evidence>
<dbReference type="GO" id="GO:0071111">
    <property type="term" value="F:cyclic-guanylate-specific phosphodiesterase activity"/>
    <property type="evidence" value="ECO:0007669"/>
    <property type="project" value="UniProtKB-EC"/>
</dbReference>
<protein>
    <submittedName>
        <fullName evidence="4">Cyclic di-GMP phosphodiesterase Gmr</fullName>
        <ecNumber evidence="4">3.1.4.52</ecNumber>
    </submittedName>
</protein>
<dbReference type="Pfam" id="PF00990">
    <property type="entry name" value="GGDEF"/>
    <property type="match status" value="1"/>
</dbReference>
<organism evidence="4 5">
    <name type="scientific">Aquimixticola soesokkakensis</name>
    <dbReference type="NCBI Taxonomy" id="1519096"/>
    <lineage>
        <taxon>Bacteria</taxon>
        <taxon>Pseudomonadati</taxon>
        <taxon>Pseudomonadota</taxon>
        <taxon>Alphaproteobacteria</taxon>
        <taxon>Rhodobacterales</taxon>
        <taxon>Paracoccaceae</taxon>
        <taxon>Aquimixticola</taxon>
    </lineage>
</organism>
<dbReference type="Gene3D" id="3.20.20.450">
    <property type="entry name" value="EAL domain"/>
    <property type="match status" value="1"/>
</dbReference>
<dbReference type="Gene3D" id="3.30.70.270">
    <property type="match status" value="1"/>
</dbReference>
<reference evidence="4 5" key="1">
    <citation type="submission" date="2017-03" db="EMBL/GenBank/DDBJ databases">
        <authorList>
            <person name="Afonso C.L."/>
            <person name="Miller P.J."/>
            <person name="Scott M.A."/>
            <person name="Spackman E."/>
            <person name="Goraichik I."/>
            <person name="Dimitrov K.M."/>
            <person name="Suarez D.L."/>
            <person name="Swayne D.E."/>
        </authorList>
    </citation>
    <scope>NUCLEOTIDE SEQUENCE [LARGE SCALE GENOMIC DNA]</scope>
    <source>
        <strain evidence="4 5">CECT 8620</strain>
    </source>
</reference>
<dbReference type="Pfam" id="PF00563">
    <property type="entry name" value="EAL"/>
    <property type="match status" value="1"/>
</dbReference>
<dbReference type="InterPro" id="IPR000160">
    <property type="entry name" value="GGDEF_dom"/>
</dbReference>
<dbReference type="CDD" id="cd01948">
    <property type="entry name" value="EAL"/>
    <property type="match status" value="1"/>
</dbReference>
<keyword evidence="4" id="KW-0378">Hydrolase</keyword>
<sequence>MTRDDADEDAPNGAASSPFCAVYPPTPGGTHKGDERPPGAALGGSRPRTEHRRCLPNNTELHATLNELTRAGIRLTQADGVALVLDSDSWGEHPLKLAHCGDERARPELFAFYDDYLRDETLHRTFNGARLAGGLKLRTLRQDTYVSISDSRVGAGRGSSAELNRVTYQLIFLFRRSLQPTAAQTAACEHSASLLAGIMSQWVMRQQAEYERETALTEVMRFRRRAELDGLTLVENAASFRTICESRITVTTGQIALVLIDLDHFKSINDIYGHQFGDDYLRAIGRSLGGLRALDAVVGRIGGDEFAMMFEAPQITESYLKVILHQVNAMVQRDLTKLKKPGLGRMSMGVSLLRKHGNTFDELFRRADAALYAIKAIGRNGVAIFDENEHAQYDRRSLGLRFERALELNEISPYYQPIVDLETRRCIGFEALARWNDPVQGVLPPASFQAILSDHSQVEKLTRTMAHQALGVLAAEKQAGWLIEQYVSLNVTHFDLLRPEFVFDLQEVLSQHGLTWDDLTIEVTEQTMLGDIEGQVFRTLAEIRMRGARVALDDFGTGYGGLMHLKTWPIDIIKIDRSFISALADTVRDKAIVQGLIQMADHLGLEVIAEGIETEEDRTLLLDMGCRFGQGYLFSPAVPHTAIRPLLSDLQAARDCAPDGFEPDEFQPSLIHAQRR</sequence>
<evidence type="ECO:0000259" key="2">
    <source>
        <dbReference type="PROSITE" id="PS50883"/>
    </source>
</evidence>
<evidence type="ECO:0000313" key="4">
    <source>
        <dbReference type="EMBL" id="SLN63689.1"/>
    </source>
</evidence>
<dbReference type="InterPro" id="IPR043128">
    <property type="entry name" value="Rev_trsase/Diguanyl_cyclase"/>
</dbReference>
<evidence type="ECO:0000256" key="1">
    <source>
        <dbReference type="SAM" id="MobiDB-lite"/>
    </source>
</evidence>
<dbReference type="SUPFAM" id="SSF141868">
    <property type="entry name" value="EAL domain-like"/>
    <property type="match status" value="1"/>
</dbReference>
<dbReference type="InterPro" id="IPR001633">
    <property type="entry name" value="EAL_dom"/>
</dbReference>
<feature type="domain" description="EAL" evidence="2">
    <location>
        <begin position="395"/>
        <end position="651"/>
    </location>
</feature>
<dbReference type="SUPFAM" id="SSF55073">
    <property type="entry name" value="Nucleotide cyclase"/>
    <property type="match status" value="1"/>
</dbReference>
<dbReference type="PANTHER" id="PTHR33121">
    <property type="entry name" value="CYCLIC DI-GMP PHOSPHODIESTERASE PDEF"/>
    <property type="match status" value="1"/>
</dbReference>
<dbReference type="PROSITE" id="PS50883">
    <property type="entry name" value="EAL"/>
    <property type="match status" value="1"/>
</dbReference>
<feature type="domain" description="GGDEF" evidence="3">
    <location>
        <begin position="253"/>
        <end position="387"/>
    </location>
</feature>